<evidence type="ECO:0000313" key="9">
    <source>
        <dbReference type="EMBL" id="MBC9796390.1"/>
    </source>
</evidence>
<evidence type="ECO:0000256" key="5">
    <source>
        <dbReference type="ARBA" id="ARBA00023237"/>
    </source>
</evidence>
<evidence type="ECO:0000313" key="10">
    <source>
        <dbReference type="Proteomes" id="UP000653730"/>
    </source>
</evidence>
<keyword evidence="4" id="KW-0472">Membrane</keyword>
<dbReference type="Gene3D" id="1.25.40.390">
    <property type="match status" value="1"/>
</dbReference>
<dbReference type="Proteomes" id="UP000653730">
    <property type="component" value="Unassembled WGS sequence"/>
</dbReference>
<dbReference type="AlphaFoldDB" id="A0A926Q422"/>
<comment type="subcellular location">
    <subcellularLocation>
        <location evidence="1">Cell outer membrane</location>
    </subcellularLocation>
</comment>
<dbReference type="EMBL" id="JACVDC010000026">
    <property type="protein sequence ID" value="MBC9796390.1"/>
    <property type="molecule type" value="Genomic_DNA"/>
</dbReference>
<dbReference type="Pfam" id="PF07980">
    <property type="entry name" value="SusD_RagB"/>
    <property type="match status" value="1"/>
</dbReference>
<keyword evidence="5" id="KW-0998">Cell outer membrane</keyword>
<dbReference type="CDD" id="cd08977">
    <property type="entry name" value="SusD"/>
    <property type="match status" value="1"/>
</dbReference>
<feature type="chain" id="PRO_5038128613" evidence="6">
    <location>
        <begin position="26"/>
        <end position="525"/>
    </location>
</feature>
<dbReference type="PROSITE" id="PS51257">
    <property type="entry name" value="PROKAR_LIPOPROTEIN"/>
    <property type="match status" value="1"/>
</dbReference>
<dbReference type="RefSeq" id="WP_187965535.1">
    <property type="nucleotide sequence ID" value="NZ_JACVDC010000026.1"/>
</dbReference>
<comment type="similarity">
    <text evidence="2">Belongs to the SusD family.</text>
</comment>
<gene>
    <name evidence="9" type="ORF">IBL28_10445</name>
</gene>
<protein>
    <submittedName>
        <fullName evidence="9">RagB/SusD family nutrient uptake outer membrane protein</fullName>
    </submittedName>
</protein>
<evidence type="ECO:0000256" key="4">
    <source>
        <dbReference type="ARBA" id="ARBA00023136"/>
    </source>
</evidence>
<dbReference type="GO" id="GO:0009279">
    <property type="term" value="C:cell outer membrane"/>
    <property type="evidence" value="ECO:0007669"/>
    <property type="project" value="UniProtKB-SubCell"/>
</dbReference>
<evidence type="ECO:0000256" key="6">
    <source>
        <dbReference type="SAM" id="SignalP"/>
    </source>
</evidence>
<dbReference type="InterPro" id="IPR033985">
    <property type="entry name" value="SusD-like_N"/>
</dbReference>
<reference evidence="9 10" key="1">
    <citation type="submission" date="2020-09" db="EMBL/GenBank/DDBJ databases">
        <title>Sinomicrobium weinanense sp. nov., a halophilic bacteria isolated from saline-alkali soil.</title>
        <authorList>
            <person name="Wu P."/>
            <person name="Ren H."/>
            <person name="Mei Y."/>
            <person name="Liang Y."/>
            <person name="Chen Z."/>
        </authorList>
    </citation>
    <scope>NUCLEOTIDE SEQUENCE [LARGE SCALE GENOMIC DNA]</scope>
    <source>
        <strain evidence="9 10">FJxs</strain>
    </source>
</reference>
<evidence type="ECO:0000259" key="8">
    <source>
        <dbReference type="Pfam" id="PF14322"/>
    </source>
</evidence>
<feature type="domain" description="RagB/SusD" evidence="7">
    <location>
        <begin position="365"/>
        <end position="525"/>
    </location>
</feature>
<name>A0A926Q422_9FLAO</name>
<organism evidence="9 10">
    <name type="scientific">Sinomicrobium weinanense</name>
    <dbReference type="NCBI Taxonomy" id="2842200"/>
    <lineage>
        <taxon>Bacteria</taxon>
        <taxon>Pseudomonadati</taxon>
        <taxon>Bacteroidota</taxon>
        <taxon>Flavobacteriia</taxon>
        <taxon>Flavobacteriales</taxon>
        <taxon>Flavobacteriaceae</taxon>
        <taxon>Sinomicrobium</taxon>
    </lineage>
</organism>
<evidence type="ECO:0000256" key="1">
    <source>
        <dbReference type="ARBA" id="ARBA00004442"/>
    </source>
</evidence>
<keyword evidence="10" id="KW-1185">Reference proteome</keyword>
<dbReference type="InterPro" id="IPR011990">
    <property type="entry name" value="TPR-like_helical_dom_sf"/>
</dbReference>
<dbReference type="SUPFAM" id="SSF48452">
    <property type="entry name" value="TPR-like"/>
    <property type="match status" value="1"/>
</dbReference>
<comment type="caution">
    <text evidence="9">The sequence shown here is derived from an EMBL/GenBank/DDBJ whole genome shotgun (WGS) entry which is preliminary data.</text>
</comment>
<sequence length="525" mass="59870">MKTFKLYSRLLGMALAGGVLLSACSESFLETDTYTEKNEETFYKTPEDAFEGLIAVYDNLQRVGYGHFILTSELISDNCFGGFGKTDNTEALEWNNFMQTSNPNLNGSLWKFNYQGIYRANVLLEKLDQVEWGDQQKLKLRYEAEARFLRAHFHFELARVFGNIVAVDHVIREKEEYKTPQSSPEEIYALIASDFKFAAENLGEVANEDFGRASKWAAEAYLAKAYLFYTDYYEKPDLAGVVSKEEVIGYLEDLINNSGHHLVEDFSTLWPAASGEDYAGEDNKEFIWSVRYVNKGNDSWDFLEGNTWNVMIGLRNQIHPPYSKGWGAAPVRAELYRAYENGDSRRDATIIGFDEEGVPFDDSDQRQYTGYAWKKYIPTASSEEETDTEADGGDFQRDNPEDYIVLRFADVLLMAAELNLEVNSGKAQQYFNRVRERAFGGDPGHNKNVTKEAIMEERRLELALEGHRYWDLIRNSMAKTKAAIDYTEGGEEYSTTFRPETGGFLAIPYNQIQLSGGTLKQNEGW</sequence>
<dbReference type="Pfam" id="PF14322">
    <property type="entry name" value="SusD-like_3"/>
    <property type="match status" value="1"/>
</dbReference>
<evidence type="ECO:0000256" key="2">
    <source>
        <dbReference type="ARBA" id="ARBA00006275"/>
    </source>
</evidence>
<keyword evidence="3 6" id="KW-0732">Signal</keyword>
<feature type="signal peptide" evidence="6">
    <location>
        <begin position="1"/>
        <end position="25"/>
    </location>
</feature>
<evidence type="ECO:0000259" key="7">
    <source>
        <dbReference type="Pfam" id="PF07980"/>
    </source>
</evidence>
<proteinExistence type="inferred from homology"/>
<evidence type="ECO:0000256" key="3">
    <source>
        <dbReference type="ARBA" id="ARBA00022729"/>
    </source>
</evidence>
<dbReference type="InterPro" id="IPR012944">
    <property type="entry name" value="SusD_RagB_dom"/>
</dbReference>
<accession>A0A926Q422</accession>
<feature type="domain" description="SusD-like N-terminal" evidence="8">
    <location>
        <begin position="93"/>
        <end position="227"/>
    </location>
</feature>